<keyword evidence="8 10" id="KW-0472">Membrane</keyword>
<keyword evidence="4 10" id="KW-0812">Transmembrane</keyword>
<dbReference type="InterPro" id="IPR027359">
    <property type="entry name" value="Volt_channel_dom_sf"/>
</dbReference>
<keyword evidence="3" id="KW-1003">Cell membrane</keyword>
<evidence type="ECO:0000256" key="3">
    <source>
        <dbReference type="ARBA" id="ARBA00022475"/>
    </source>
</evidence>
<evidence type="ECO:0000256" key="9">
    <source>
        <dbReference type="ARBA" id="ARBA00023303"/>
    </source>
</evidence>
<evidence type="ECO:0000256" key="7">
    <source>
        <dbReference type="ARBA" id="ARBA00023065"/>
    </source>
</evidence>
<keyword evidence="7" id="KW-0406">Ion transport</keyword>
<evidence type="ECO:0000256" key="2">
    <source>
        <dbReference type="ARBA" id="ARBA00022448"/>
    </source>
</evidence>
<dbReference type="Proteomes" id="UP001457282">
    <property type="component" value="Unassembled WGS sequence"/>
</dbReference>
<evidence type="ECO:0000313" key="12">
    <source>
        <dbReference type="Proteomes" id="UP001457282"/>
    </source>
</evidence>
<evidence type="ECO:0000313" key="11">
    <source>
        <dbReference type="EMBL" id="KAK9932829.1"/>
    </source>
</evidence>
<evidence type="ECO:0008006" key="13">
    <source>
        <dbReference type="Google" id="ProtNLM"/>
    </source>
</evidence>
<dbReference type="GO" id="GO:0030171">
    <property type="term" value="F:voltage-gated proton channel activity"/>
    <property type="evidence" value="ECO:0007669"/>
    <property type="project" value="InterPro"/>
</dbReference>
<keyword evidence="9" id="KW-0407">Ion channel</keyword>
<dbReference type="PANTHER" id="PTHR46480:SF1">
    <property type="entry name" value="VOLTAGE-GATED HYDROGEN CHANNEL 1"/>
    <property type="match status" value="1"/>
</dbReference>
<feature type="transmembrane region" description="Helical" evidence="10">
    <location>
        <begin position="119"/>
        <end position="141"/>
    </location>
</feature>
<evidence type="ECO:0000256" key="1">
    <source>
        <dbReference type="ARBA" id="ARBA00004651"/>
    </source>
</evidence>
<proteinExistence type="predicted"/>
<dbReference type="EMBL" id="JBEDUW010000004">
    <property type="protein sequence ID" value="KAK9932829.1"/>
    <property type="molecule type" value="Genomic_DNA"/>
</dbReference>
<evidence type="ECO:0000256" key="5">
    <source>
        <dbReference type="ARBA" id="ARBA00022882"/>
    </source>
</evidence>
<dbReference type="Gene3D" id="1.20.120.350">
    <property type="entry name" value="Voltage-gated potassium channels. Chain C"/>
    <property type="match status" value="1"/>
</dbReference>
<protein>
    <recommendedName>
        <fullName evidence="13">Voltage-gated hydrogen channel 1</fullName>
    </recommendedName>
</protein>
<comment type="subcellular location">
    <subcellularLocation>
        <location evidence="1">Cell membrane</location>
        <topology evidence="1">Multi-pass membrane protein</topology>
    </subcellularLocation>
</comment>
<accession>A0AAW1X937</accession>
<gene>
    <name evidence="11" type="ORF">M0R45_020051</name>
</gene>
<dbReference type="InterPro" id="IPR031846">
    <property type="entry name" value="Hvcn1"/>
</dbReference>
<evidence type="ECO:0000256" key="8">
    <source>
        <dbReference type="ARBA" id="ARBA00023136"/>
    </source>
</evidence>
<evidence type="ECO:0000256" key="4">
    <source>
        <dbReference type="ARBA" id="ARBA00022692"/>
    </source>
</evidence>
<comment type="caution">
    <text evidence="11">The sequence shown here is derived from an EMBL/GenBank/DDBJ whole genome shotgun (WGS) entry which is preliminary data.</text>
</comment>
<evidence type="ECO:0000256" key="10">
    <source>
        <dbReference type="SAM" id="Phobius"/>
    </source>
</evidence>
<organism evidence="11 12">
    <name type="scientific">Rubus argutus</name>
    <name type="common">Southern blackberry</name>
    <dbReference type="NCBI Taxonomy" id="59490"/>
    <lineage>
        <taxon>Eukaryota</taxon>
        <taxon>Viridiplantae</taxon>
        <taxon>Streptophyta</taxon>
        <taxon>Embryophyta</taxon>
        <taxon>Tracheophyta</taxon>
        <taxon>Spermatophyta</taxon>
        <taxon>Magnoliopsida</taxon>
        <taxon>eudicotyledons</taxon>
        <taxon>Gunneridae</taxon>
        <taxon>Pentapetalae</taxon>
        <taxon>rosids</taxon>
        <taxon>fabids</taxon>
        <taxon>Rosales</taxon>
        <taxon>Rosaceae</taxon>
        <taxon>Rosoideae</taxon>
        <taxon>Rosoideae incertae sedis</taxon>
        <taxon>Rubus</taxon>
    </lineage>
</organism>
<dbReference type="GO" id="GO:0034702">
    <property type="term" value="C:monoatomic ion channel complex"/>
    <property type="evidence" value="ECO:0007669"/>
    <property type="project" value="UniProtKB-KW"/>
</dbReference>
<evidence type="ECO:0000256" key="6">
    <source>
        <dbReference type="ARBA" id="ARBA00022989"/>
    </source>
</evidence>
<reference evidence="11 12" key="1">
    <citation type="journal article" date="2023" name="G3 (Bethesda)">
        <title>A chromosome-length genome assembly and annotation of blackberry (Rubus argutus, cv. 'Hillquist').</title>
        <authorList>
            <person name="Bruna T."/>
            <person name="Aryal R."/>
            <person name="Dudchenko O."/>
            <person name="Sargent D.J."/>
            <person name="Mead D."/>
            <person name="Buti M."/>
            <person name="Cavallini A."/>
            <person name="Hytonen T."/>
            <person name="Andres J."/>
            <person name="Pham M."/>
            <person name="Weisz D."/>
            <person name="Mascagni F."/>
            <person name="Usai G."/>
            <person name="Natali L."/>
            <person name="Bassil N."/>
            <person name="Fernandez G.E."/>
            <person name="Lomsadze A."/>
            <person name="Armour M."/>
            <person name="Olukolu B."/>
            <person name="Poorten T."/>
            <person name="Britton C."/>
            <person name="Davik J."/>
            <person name="Ashrafi H."/>
            <person name="Aiden E.L."/>
            <person name="Borodovsky M."/>
            <person name="Worthington M."/>
        </authorList>
    </citation>
    <scope>NUCLEOTIDE SEQUENCE [LARGE SCALE GENOMIC DNA]</scope>
    <source>
        <strain evidence="11">PI 553951</strain>
    </source>
</reference>
<name>A0AAW1X937_RUBAR</name>
<sequence>MNQVSISFTNNGSSSSQIQQQRNSFSIEESLESSICSLLRSWCRRQKWLVLCNTTHPQELDRAPWRTQLANFLESTPVHAVSLGLLVIDLIFTILELSSSLLVTWCRPKDNNNKTTKEIWYHWVGISILALLSAKTVALSVGLGSTFVRRPGYVIDGIVLMGALGLELFLEKIGGGLLVVVSLWRVVRVVESAFELSDEAIEAQIEGVVCQFEMLREENRRLLETIAEKDKIIQKLQEGSDQCIYSGSSRISLPYDHQELS</sequence>
<dbReference type="GO" id="GO:0005886">
    <property type="term" value="C:plasma membrane"/>
    <property type="evidence" value="ECO:0007669"/>
    <property type="project" value="UniProtKB-SubCell"/>
</dbReference>
<dbReference type="PANTHER" id="PTHR46480">
    <property type="entry name" value="F20B24.22"/>
    <property type="match status" value="1"/>
</dbReference>
<feature type="transmembrane region" description="Helical" evidence="10">
    <location>
        <begin position="153"/>
        <end position="170"/>
    </location>
</feature>
<keyword evidence="6 10" id="KW-1133">Transmembrane helix</keyword>
<dbReference type="AlphaFoldDB" id="A0AAW1X937"/>
<keyword evidence="2" id="KW-0813">Transport</keyword>
<keyword evidence="5" id="KW-0851">Voltage-gated channel</keyword>
<keyword evidence="12" id="KW-1185">Reference proteome</keyword>